<keyword evidence="1" id="KW-0472">Membrane</keyword>
<gene>
    <name evidence="2" type="ORF">LQV63_08575</name>
</gene>
<protein>
    <submittedName>
        <fullName evidence="2">DUF2759 family protein</fullName>
    </submittedName>
</protein>
<name>A0ABS8YCM7_9BACL</name>
<evidence type="ECO:0000313" key="2">
    <source>
        <dbReference type="EMBL" id="MCE5169366.1"/>
    </source>
</evidence>
<keyword evidence="3" id="KW-1185">Reference proteome</keyword>
<proteinExistence type="predicted"/>
<sequence length="67" mass="7835">MFLAEGAQQTESLFQLFDIFMIVFTIILVWAVIRQVKQRQRNLLALGFAVVSLLVFLFADWIMIQGW</sequence>
<evidence type="ECO:0000313" key="3">
    <source>
        <dbReference type="Proteomes" id="UP001199916"/>
    </source>
</evidence>
<reference evidence="2 3" key="1">
    <citation type="submission" date="2021-11" db="EMBL/GenBank/DDBJ databases">
        <title>Draft genome sequence of Paenibacillus profundus YoMME, a new Gram-positive bacteria with exoelectrogenic properties.</title>
        <authorList>
            <person name="Hubenova Y."/>
            <person name="Hubenova E."/>
            <person name="Manasiev Y."/>
            <person name="Peykov S."/>
            <person name="Mitov M."/>
        </authorList>
    </citation>
    <scope>NUCLEOTIDE SEQUENCE [LARGE SCALE GENOMIC DNA]</scope>
    <source>
        <strain evidence="2 3">YoMME</strain>
    </source>
</reference>
<dbReference type="InterPro" id="IPR024490">
    <property type="entry name" value="DUF2759"/>
</dbReference>
<dbReference type="Pfam" id="PF10958">
    <property type="entry name" value="DUF2759"/>
    <property type="match status" value="1"/>
</dbReference>
<evidence type="ECO:0000256" key="1">
    <source>
        <dbReference type="SAM" id="Phobius"/>
    </source>
</evidence>
<feature type="transmembrane region" description="Helical" evidence="1">
    <location>
        <begin position="43"/>
        <end position="64"/>
    </location>
</feature>
<comment type="caution">
    <text evidence="2">The sequence shown here is derived from an EMBL/GenBank/DDBJ whole genome shotgun (WGS) entry which is preliminary data.</text>
</comment>
<feature type="transmembrane region" description="Helical" evidence="1">
    <location>
        <begin position="12"/>
        <end position="31"/>
    </location>
</feature>
<keyword evidence="1" id="KW-0812">Transmembrane</keyword>
<keyword evidence="1" id="KW-1133">Transmembrane helix</keyword>
<accession>A0ABS8YCM7</accession>
<organism evidence="2 3">
    <name type="scientific">Paenibacillus profundus</name>
    <dbReference type="NCBI Taxonomy" id="1173085"/>
    <lineage>
        <taxon>Bacteria</taxon>
        <taxon>Bacillati</taxon>
        <taxon>Bacillota</taxon>
        <taxon>Bacilli</taxon>
        <taxon>Bacillales</taxon>
        <taxon>Paenibacillaceae</taxon>
        <taxon>Paenibacillus</taxon>
    </lineage>
</organism>
<dbReference type="RefSeq" id="WP_019424775.1">
    <property type="nucleotide sequence ID" value="NZ_JAJNBZ010000004.1"/>
</dbReference>
<dbReference type="EMBL" id="JAJNBZ010000004">
    <property type="protein sequence ID" value="MCE5169366.1"/>
    <property type="molecule type" value="Genomic_DNA"/>
</dbReference>
<dbReference type="Proteomes" id="UP001199916">
    <property type="component" value="Unassembled WGS sequence"/>
</dbReference>